<feature type="domain" description="HTH marR-type" evidence="1">
    <location>
        <begin position="4"/>
        <end position="147"/>
    </location>
</feature>
<dbReference type="PANTHER" id="PTHR33164">
    <property type="entry name" value="TRANSCRIPTIONAL REGULATOR, MARR FAMILY"/>
    <property type="match status" value="1"/>
</dbReference>
<evidence type="ECO:0000259" key="1">
    <source>
        <dbReference type="PROSITE" id="PS50995"/>
    </source>
</evidence>
<dbReference type="InterPro" id="IPR036390">
    <property type="entry name" value="WH_DNA-bd_sf"/>
</dbReference>
<keyword evidence="3" id="KW-1185">Reference proteome</keyword>
<dbReference type="PROSITE" id="PS50995">
    <property type="entry name" value="HTH_MARR_2"/>
    <property type="match status" value="1"/>
</dbReference>
<proteinExistence type="predicted"/>
<reference evidence="2 3" key="1">
    <citation type="journal article" date="2011" name="J. Bacteriol.">
        <title>Genome sequence of 'Pedosphaera parvula' Ellin514, an aerobic Verrucomicrobial isolate from pasture soil.</title>
        <authorList>
            <person name="Kant R."/>
            <person name="van Passel M.W."/>
            <person name="Sangwan P."/>
            <person name="Palva A."/>
            <person name="Lucas S."/>
            <person name="Copeland A."/>
            <person name="Lapidus A."/>
            <person name="Glavina Del Rio T."/>
            <person name="Dalin E."/>
            <person name="Tice H."/>
            <person name="Bruce D."/>
            <person name="Goodwin L."/>
            <person name="Pitluck S."/>
            <person name="Chertkov O."/>
            <person name="Larimer F.W."/>
            <person name="Land M.L."/>
            <person name="Hauser L."/>
            <person name="Brettin T.S."/>
            <person name="Detter J.C."/>
            <person name="Han S."/>
            <person name="de Vos W.M."/>
            <person name="Janssen P.H."/>
            <person name="Smidt H."/>
        </authorList>
    </citation>
    <scope>NUCLEOTIDE SEQUENCE [LARGE SCALE GENOMIC DNA]</scope>
    <source>
        <strain evidence="2 3">Ellin514</strain>
    </source>
</reference>
<dbReference type="InterPro" id="IPR036388">
    <property type="entry name" value="WH-like_DNA-bd_sf"/>
</dbReference>
<sequence length="156" mass="16694">MLDISSIVQLMKEMSASLQLFVRLARVNAIMARRFDGRLGHGLGFNDFVILLALSQSANGRMRRIDLAECLGITASGVTRMLAPMEKIGLVKREANVHDARVSYVALAAGGKRLLAESLESAEVLSEEVVAPGKAQKLNELLAGSLNGFPAFGALV</sequence>
<dbReference type="GO" id="GO:0006950">
    <property type="term" value="P:response to stress"/>
    <property type="evidence" value="ECO:0007669"/>
    <property type="project" value="TreeGrafter"/>
</dbReference>
<dbReference type="Gene3D" id="1.10.10.10">
    <property type="entry name" value="Winged helix-like DNA-binding domain superfamily/Winged helix DNA-binding domain"/>
    <property type="match status" value="1"/>
</dbReference>
<accession>B9XPH7</accession>
<protein>
    <submittedName>
        <fullName evidence="2">Transcriptional regulator, MarR family</fullName>
    </submittedName>
</protein>
<dbReference type="PRINTS" id="PR00598">
    <property type="entry name" value="HTHMARR"/>
</dbReference>
<dbReference type="AlphaFoldDB" id="B9XPH7"/>
<evidence type="ECO:0000313" key="3">
    <source>
        <dbReference type="Proteomes" id="UP000003688"/>
    </source>
</evidence>
<dbReference type="InterPro" id="IPR039422">
    <property type="entry name" value="MarR/SlyA-like"/>
</dbReference>
<gene>
    <name evidence="2" type="ORF">Cflav_PD1405</name>
</gene>
<dbReference type="STRING" id="320771.Cflav_PD1405"/>
<dbReference type="GO" id="GO:0003700">
    <property type="term" value="F:DNA-binding transcription factor activity"/>
    <property type="evidence" value="ECO:0007669"/>
    <property type="project" value="InterPro"/>
</dbReference>
<dbReference type="Pfam" id="PF12802">
    <property type="entry name" value="MarR_2"/>
    <property type="match status" value="1"/>
</dbReference>
<comment type="caution">
    <text evidence="2">The sequence shown here is derived from an EMBL/GenBank/DDBJ whole genome shotgun (WGS) entry which is preliminary data.</text>
</comment>
<dbReference type="PANTHER" id="PTHR33164:SF43">
    <property type="entry name" value="HTH-TYPE TRANSCRIPTIONAL REPRESSOR YETL"/>
    <property type="match status" value="1"/>
</dbReference>
<organism evidence="2 3">
    <name type="scientific">Pedosphaera parvula (strain Ellin514)</name>
    <dbReference type="NCBI Taxonomy" id="320771"/>
    <lineage>
        <taxon>Bacteria</taxon>
        <taxon>Pseudomonadati</taxon>
        <taxon>Verrucomicrobiota</taxon>
        <taxon>Pedosphaerae</taxon>
        <taxon>Pedosphaerales</taxon>
        <taxon>Pedosphaeraceae</taxon>
        <taxon>Pedosphaera</taxon>
    </lineage>
</organism>
<dbReference type="EMBL" id="ABOX02000047">
    <property type="protein sequence ID" value="EEF58205.1"/>
    <property type="molecule type" value="Genomic_DNA"/>
</dbReference>
<dbReference type="InterPro" id="IPR000835">
    <property type="entry name" value="HTH_MarR-typ"/>
</dbReference>
<dbReference type="Proteomes" id="UP000003688">
    <property type="component" value="Unassembled WGS sequence"/>
</dbReference>
<name>B9XPH7_PEDPL</name>
<evidence type="ECO:0000313" key="2">
    <source>
        <dbReference type="EMBL" id="EEF58205.1"/>
    </source>
</evidence>
<dbReference type="SUPFAM" id="SSF46785">
    <property type="entry name" value="Winged helix' DNA-binding domain"/>
    <property type="match status" value="1"/>
</dbReference>
<dbReference type="SMART" id="SM00347">
    <property type="entry name" value="HTH_MARR"/>
    <property type="match status" value="1"/>
</dbReference>